<feature type="domain" description="C2H2-type" evidence="14">
    <location>
        <begin position="747"/>
        <end position="774"/>
    </location>
</feature>
<accession>A0AAV1JGB9</accession>
<feature type="domain" description="C2H2-type" evidence="14">
    <location>
        <begin position="344"/>
        <end position="371"/>
    </location>
</feature>
<dbReference type="SMART" id="SM00355">
    <property type="entry name" value="ZnF_C2H2"/>
    <property type="match status" value="26"/>
</dbReference>
<dbReference type="FunFam" id="3.30.160.60:FF:001370">
    <property type="entry name" value="Zinc finger protein"/>
    <property type="match status" value="1"/>
</dbReference>
<feature type="domain" description="C2H2-type" evidence="14">
    <location>
        <begin position="429"/>
        <end position="456"/>
    </location>
</feature>
<dbReference type="FunFam" id="3.30.160.60:FF:000624">
    <property type="entry name" value="zinc finger protein 697"/>
    <property type="match status" value="1"/>
</dbReference>
<keyword evidence="3 13" id="KW-0479">Metal-binding</keyword>
<feature type="domain" description="C2H2-type" evidence="14">
    <location>
        <begin position="775"/>
        <end position="803"/>
    </location>
</feature>
<evidence type="ECO:0000256" key="9">
    <source>
        <dbReference type="ARBA" id="ARBA00023163"/>
    </source>
</evidence>
<feature type="domain" description="C2H2-type" evidence="14">
    <location>
        <begin position="606"/>
        <end position="633"/>
    </location>
</feature>
<dbReference type="Pfam" id="PF13912">
    <property type="entry name" value="zf-C2H2_6"/>
    <property type="match status" value="2"/>
</dbReference>
<feature type="binding site" evidence="13">
    <location>
        <position position="42"/>
    </location>
    <ligand>
        <name>Zn(2+)</name>
        <dbReference type="ChEBI" id="CHEBI:29105"/>
    </ligand>
</feature>
<feature type="domain" description="C2H2-type" evidence="14">
    <location>
        <begin position="1263"/>
        <end position="1290"/>
    </location>
</feature>
<feature type="domain" description="C2H2-type" evidence="14">
    <location>
        <begin position="691"/>
        <end position="718"/>
    </location>
</feature>
<dbReference type="Pfam" id="PF00096">
    <property type="entry name" value="zf-C2H2"/>
    <property type="match status" value="9"/>
</dbReference>
<proteinExistence type="inferred from homology"/>
<dbReference type="SMART" id="SM00868">
    <property type="entry name" value="zf-AD"/>
    <property type="match status" value="2"/>
</dbReference>
<dbReference type="FunFam" id="3.30.160.60:FF:000065">
    <property type="entry name" value="B-cell CLL/lymphoma 6, member B"/>
    <property type="match status" value="1"/>
</dbReference>
<name>A0AAV1JGB9_9NEOP</name>
<gene>
    <name evidence="16" type="ORF">LNINA_LOCUS7001</name>
</gene>
<dbReference type="EMBL" id="CAVLEF010000009">
    <property type="protein sequence ID" value="CAK1547532.1"/>
    <property type="molecule type" value="Genomic_DNA"/>
</dbReference>
<keyword evidence="10" id="KW-0539">Nucleus</keyword>
<evidence type="ECO:0000259" key="14">
    <source>
        <dbReference type="PROSITE" id="PS50157"/>
    </source>
</evidence>
<dbReference type="SUPFAM" id="SSF57716">
    <property type="entry name" value="Glucocorticoid receptor-like (DNA-binding domain)"/>
    <property type="match status" value="1"/>
</dbReference>
<evidence type="ECO:0000313" key="16">
    <source>
        <dbReference type="EMBL" id="CAK1547532.1"/>
    </source>
</evidence>
<dbReference type="GO" id="GO:0048598">
    <property type="term" value="P:embryonic morphogenesis"/>
    <property type="evidence" value="ECO:0007669"/>
    <property type="project" value="UniProtKB-ARBA"/>
</dbReference>
<comment type="similarity">
    <text evidence="2">Belongs to the krueppel C2H2-type zinc-finger protein family.</text>
</comment>
<dbReference type="GO" id="GO:0008270">
    <property type="term" value="F:zinc ion binding"/>
    <property type="evidence" value="ECO:0007669"/>
    <property type="project" value="UniProtKB-UniRule"/>
</dbReference>
<dbReference type="FunFam" id="3.30.160.60:FF:000340">
    <property type="entry name" value="zinc finger protein 473 isoform X1"/>
    <property type="match status" value="1"/>
</dbReference>
<dbReference type="PANTHER" id="PTHR24376:SF235">
    <property type="entry name" value="C2H2-TYPE DOMAIN-CONTAINING PROTEIN"/>
    <property type="match status" value="1"/>
</dbReference>
<dbReference type="FunFam" id="3.30.160.60:FF:000446">
    <property type="entry name" value="Zinc finger protein"/>
    <property type="match status" value="2"/>
</dbReference>
<evidence type="ECO:0000259" key="15">
    <source>
        <dbReference type="PROSITE" id="PS51915"/>
    </source>
</evidence>
<evidence type="ECO:0000256" key="13">
    <source>
        <dbReference type="PROSITE-ProRule" id="PRU01263"/>
    </source>
</evidence>
<evidence type="ECO:0000256" key="7">
    <source>
        <dbReference type="ARBA" id="ARBA00023015"/>
    </source>
</evidence>
<evidence type="ECO:0000256" key="12">
    <source>
        <dbReference type="PROSITE-ProRule" id="PRU00042"/>
    </source>
</evidence>
<dbReference type="GO" id="GO:0005634">
    <property type="term" value="C:nucleus"/>
    <property type="evidence" value="ECO:0007669"/>
    <property type="project" value="UniProtKB-SubCell"/>
</dbReference>
<protein>
    <recommendedName>
        <fullName evidence="11">Zinc finger protein 865</fullName>
    </recommendedName>
</protein>
<evidence type="ECO:0000256" key="10">
    <source>
        <dbReference type="ARBA" id="ARBA00023242"/>
    </source>
</evidence>
<dbReference type="GO" id="GO:0000978">
    <property type="term" value="F:RNA polymerase II cis-regulatory region sequence-specific DNA binding"/>
    <property type="evidence" value="ECO:0007669"/>
    <property type="project" value="TreeGrafter"/>
</dbReference>
<feature type="domain" description="C2H2-type" evidence="14">
    <location>
        <begin position="372"/>
        <end position="400"/>
    </location>
</feature>
<feature type="domain" description="C2H2-type" evidence="14">
    <location>
        <begin position="401"/>
        <end position="428"/>
    </location>
</feature>
<evidence type="ECO:0000256" key="8">
    <source>
        <dbReference type="ARBA" id="ARBA00023125"/>
    </source>
</evidence>
<feature type="domain" description="C2H2-type" evidence="14">
    <location>
        <begin position="1318"/>
        <end position="1341"/>
    </location>
</feature>
<keyword evidence="5 12" id="KW-0863">Zinc-finger</keyword>
<feature type="domain" description="ZAD" evidence="15">
    <location>
        <begin position="40"/>
        <end position="115"/>
    </location>
</feature>
<dbReference type="PROSITE" id="PS00028">
    <property type="entry name" value="ZINC_FINGER_C2H2_1"/>
    <property type="match status" value="20"/>
</dbReference>
<comment type="subcellular location">
    <subcellularLocation>
        <location evidence="1">Nucleus</location>
    </subcellularLocation>
</comment>
<dbReference type="GO" id="GO:0001228">
    <property type="term" value="F:DNA-binding transcription activator activity, RNA polymerase II-specific"/>
    <property type="evidence" value="ECO:0007669"/>
    <property type="project" value="TreeGrafter"/>
</dbReference>
<comment type="caution">
    <text evidence="16">The sequence shown here is derived from an EMBL/GenBank/DDBJ whole genome shotgun (WGS) entry which is preliminary data.</text>
</comment>
<dbReference type="InterPro" id="IPR036236">
    <property type="entry name" value="Znf_C2H2_sf"/>
</dbReference>
<reference evidence="16 17" key="1">
    <citation type="submission" date="2023-11" db="EMBL/GenBank/DDBJ databases">
        <authorList>
            <person name="Okamura Y."/>
        </authorList>
    </citation>
    <scope>NUCLEOTIDE SEQUENCE [LARGE SCALE GENOMIC DNA]</scope>
</reference>
<evidence type="ECO:0000256" key="11">
    <source>
        <dbReference type="ARBA" id="ARBA00068876"/>
    </source>
</evidence>
<dbReference type="Pfam" id="PF07776">
    <property type="entry name" value="zf-AD"/>
    <property type="match status" value="1"/>
</dbReference>
<dbReference type="SUPFAM" id="SSF57667">
    <property type="entry name" value="beta-beta-alpha zinc fingers"/>
    <property type="match status" value="10"/>
</dbReference>
<dbReference type="PROSITE" id="PS51915">
    <property type="entry name" value="ZAD"/>
    <property type="match status" value="1"/>
</dbReference>
<feature type="binding site" evidence="13">
    <location>
        <position position="88"/>
    </location>
    <ligand>
        <name>Zn(2+)</name>
        <dbReference type="ChEBI" id="CHEBI:29105"/>
    </ligand>
</feature>
<evidence type="ECO:0000256" key="4">
    <source>
        <dbReference type="ARBA" id="ARBA00022737"/>
    </source>
</evidence>
<evidence type="ECO:0000256" key="5">
    <source>
        <dbReference type="ARBA" id="ARBA00022771"/>
    </source>
</evidence>
<dbReference type="InterPro" id="IPR013087">
    <property type="entry name" value="Znf_C2H2_type"/>
</dbReference>
<dbReference type="FunFam" id="3.30.160.60:FF:000145">
    <property type="entry name" value="Zinc finger protein 574"/>
    <property type="match status" value="1"/>
</dbReference>
<feature type="domain" description="C2H2-type" evidence="14">
    <location>
        <begin position="870"/>
        <end position="898"/>
    </location>
</feature>
<keyword evidence="6 13" id="KW-0862">Zinc</keyword>
<evidence type="ECO:0000313" key="17">
    <source>
        <dbReference type="Proteomes" id="UP001497472"/>
    </source>
</evidence>
<evidence type="ECO:0000256" key="1">
    <source>
        <dbReference type="ARBA" id="ARBA00004123"/>
    </source>
</evidence>
<dbReference type="Gene3D" id="3.40.1800.20">
    <property type="match status" value="1"/>
</dbReference>
<feature type="domain" description="C2H2-type" evidence="14">
    <location>
        <begin position="1291"/>
        <end position="1313"/>
    </location>
</feature>
<feature type="domain" description="C2H2-type" evidence="14">
    <location>
        <begin position="899"/>
        <end position="926"/>
    </location>
</feature>
<keyword evidence="4" id="KW-0677">Repeat</keyword>
<feature type="binding site" evidence="13">
    <location>
        <position position="91"/>
    </location>
    <ligand>
        <name>Zn(2+)</name>
        <dbReference type="ChEBI" id="CHEBI:29105"/>
    </ligand>
</feature>
<feature type="binding site" evidence="13">
    <location>
        <position position="45"/>
    </location>
    <ligand>
        <name>Zn(2+)</name>
        <dbReference type="ChEBI" id="CHEBI:29105"/>
    </ligand>
</feature>
<dbReference type="PANTHER" id="PTHR24376">
    <property type="entry name" value="ZINC FINGER PROTEIN"/>
    <property type="match status" value="1"/>
</dbReference>
<dbReference type="Pfam" id="PF13465">
    <property type="entry name" value="zf-H2C2_2"/>
    <property type="match status" value="1"/>
</dbReference>
<evidence type="ECO:0000256" key="3">
    <source>
        <dbReference type="ARBA" id="ARBA00022723"/>
    </source>
</evidence>
<feature type="domain" description="C2H2-type" evidence="14">
    <location>
        <begin position="1207"/>
        <end position="1234"/>
    </location>
</feature>
<feature type="domain" description="C2H2-type" evidence="14">
    <location>
        <begin position="719"/>
        <end position="746"/>
    </location>
</feature>
<keyword evidence="17" id="KW-1185">Reference proteome</keyword>
<evidence type="ECO:0000256" key="2">
    <source>
        <dbReference type="ARBA" id="ARBA00006991"/>
    </source>
</evidence>
<dbReference type="PROSITE" id="PS50157">
    <property type="entry name" value="ZINC_FINGER_C2H2_2"/>
    <property type="match status" value="20"/>
</dbReference>
<feature type="domain" description="C2H2-type" evidence="14">
    <location>
        <begin position="1235"/>
        <end position="1262"/>
    </location>
</feature>
<organism evidence="16 17">
    <name type="scientific">Leptosia nina</name>
    <dbReference type="NCBI Taxonomy" id="320188"/>
    <lineage>
        <taxon>Eukaryota</taxon>
        <taxon>Metazoa</taxon>
        <taxon>Ecdysozoa</taxon>
        <taxon>Arthropoda</taxon>
        <taxon>Hexapoda</taxon>
        <taxon>Insecta</taxon>
        <taxon>Pterygota</taxon>
        <taxon>Neoptera</taxon>
        <taxon>Endopterygota</taxon>
        <taxon>Lepidoptera</taxon>
        <taxon>Glossata</taxon>
        <taxon>Ditrysia</taxon>
        <taxon>Papilionoidea</taxon>
        <taxon>Pieridae</taxon>
        <taxon>Pierinae</taxon>
        <taxon>Leptosia</taxon>
    </lineage>
</organism>
<dbReference type="Gene3D" id="3.30.160.60">
    <property type="entry name" value="Classic Zinc Finger"/>
    <property type="match status" value="17"/>
</dbReference>
<keyword evidence="9" id="KW-0804">Transcription</keyword>
<dbReference type="Proteomes" id="UP001497472">
    <property type="component" value="Unassembled WGS sequence"/>
</dbReference>
<feature type="domain" description="C2H2-type" evidence="14">
    <location>
        <begin position="927"/>
        <end position="954"/>
    </location>
</feature>
<feature type="domain" description="C2H2-type" evidence="14">
    <location>
        <begin position="634"/>
        <end position="662"/>
    </location>
</feature>
<feature type="domain" description="C2H2-type" evidence="14">
    <location>
        <begin position="1178"/>
        <end position="1206"/>
    </location>
</feature>
<keyword evidence="7" id="KW-0805">Transcription regulation</keyword>
<dbReference type="FunFam" id="3.30.160.60:FF:000100">
    <property type="entry name" value="Zinc finger 45-like"/>
    <property type="match status" value="1"/>
</dbReference>
<evidence type="ECO:0000256" key="6">
    <source>
        <dbReference type="ARBA" id="ARBA00022833"/>
    </source>
</evidence>
<sequence>MSDSTDEDVVKLLNTGKLQSEYALAGPSRIFPDEQTDFSYVCRICAVKTHNILPLFEKECLEQNLVEKINKYLPIKVSKDDLLPSGVCEQCSNAVHAWHELVVCCLQADTSFRKRISLSQSQPTLTSDIELDKNGIQCKKAVLFLTLVNNVLSDYLKTNNMEDCDWAYVCQKCPEKPVSMSILELTTHLKLKHYDELHNRQKLEEFITMHITFDTVLLSEFEMNDPNETEASKATKDVACLYCNSSFSSTKRLVFHLNQHIDITENGGIPCCEESFDDLKLFEQHLRNDHTRKLAAHECKSCGYPASDTQHLQQHIEAEHREFTKKSPKKSQKSNETSQKCIPAVCPICNKTYSNKYNMFVHMESHKTREEFTCNKCDKVYLSKGSLQKHTSLVHEGKLPYPCSVCGETFPTRVARTVHFMLHTGDTPYSCEYCGKAFRAKNTLRCHLESHLDIRKYECTVCFKKFRKSTHLKWTDDTIYLNGDDFIAYSNELNNEVLQKRDNDTDSISDNEDEPLSNIAAVQNTTSSYENFYNALIKFRNHFAQGHEGRTYPDFTESSSDEETGEVDINEYDDLSKINMRRDRMDEKTRLELNEVQSKIDGKVFFTCKLCGKNLSSSHTYLFHKNIHTGERPCVCHVCGKTFSAPSGLQRHIKETHERIKRYVCALCAKTFVNSQNLRQHMRVHTGERPYVCPQCGKRFTQSGSLHVHLRIHTDSYPFNCTECGAQFRIRSGLSRHKLKHSGERPHVCVNCGKSFRQKHELNSHALTHSNAKPFSCVVCGAAFRQRRALRHHRKRLHENVEVSNNDLMDEIKTEDCVASLKLEREKDSTCTLKNKMSDRKCNICKTCNKQVLVSSWRRHARAHLDEKIYSCDECGLGFKDSGNLSRHKRSLHLNYRPHTCSICSKHFSRNSHLENHLKTHSEHRNYVCDLCGKASKSGNALRMHKKGHEAVHQFACILCESKFKRKSELYAHVFTKKYLVQVLPAPPYTDRLEVNVASSNERCNVCSKNVFIHQNLTQTELPCSECRLNFTEKNIDVSKADHISWTLQSKPNVSILENNTGCYTPNNSNENELIHPTGYCEANQPLEVNSSPTNNFIESNIRLQSHTTMSTDAEAMSKVNIEQNEFSDHSDLDSVTYISESVFEAIEDTQDSVIVNLDAEKPIVKGGTKKSKHTKIRSCHICGKVYKASSSYFYHMKHTHGGSKDHSCDVCKKKFGTRGDLMQHSAVHTKECKFKCRSCDKKFRSRASRYIHEQIHEGIKNYKCPRCEKSFRWRPHLARHMLRHAAEKAHECSVCGRGFSVRCDLLRHVRTHEVGNYQCEKCDVKFAQMRYLRAHMTKKHNVTTHETG</sequence>
<dbReference type="InterPro" id="IPR012934">
    <property type="entry name" value="Znf_AD"/>
</dbReference>
<feature type="domain" description="C2H2-type" evidence="14">
    <location>
        <begin position="663"/>
        <end position="690"/>
    </location>
</feature>
<keyword evidence="8" id="KW-0238">DNA-binding</keyword>